<dbReference type="EMBL" id="JACXWD010000095">
    <property type="protein sequence ID" value="MBD3869470.1"/>
    <property type="molecule type" value="Genomic_DNA"/>
</dbReference>
<evidence type="ECO:0000313" key="1">
    <source>
        <dbReference type="EMBL" id="MBD3869470.1"/>
    </source>
</evidence>
<reference evidence="1 2" key="1">
    <citation type="submission" date="2020-08" db="EMBL/GenBank/DDBJ databases">
        <title>Acidobacteriota in marine sediments use diverse sulfur dissimilation pathways.</title>
        <authorList>
            <person name="Wasmund K."/>
        </authorList>
    </citation>
    <scope>NUCLEOTIDE SEQUENCE [LARGE SCALE GENOMIC DNA]</scope>
    <source>
        <strain evidence="1">MAG AM4</strain>
    </source>
</reference>
<comment type="caution">
    <text evidence="1">The sequence shown here is derived from an EMBL/GenBank/DDBJ whole genome shotgun (WGS) entry which is preliminary data.</text>
</comment>
<dbReference type="Proteomes" id="UP000648239">
    <property type="component" value="Unassembled WGS sequence"/>
</dbReference>
<evidence type="ECO:0000313" key="2">
    <source>
        <dbReference type="Proteomes" id="UP000648239"/>
    </source>
</evidence>
<accession>A0A8J6Y8Y2</accession>
<organism evidence="1 2">
    <name type="scientific">Candidatus Polarisedimenticola svalbardensis</name>
    <dbReference type="NCBI Taxonomy" id="2886004"/>
    <lineage>
        <taxon>Bacteria</taxon>
        <taxon>Pseudomonadati</taxon>
        <taxon>Acidobacteriota</taxon>
        <taxon>Candidatus Polarisedimenticolia</taxon>
        <taxon>Candidatus Polarisedimenticolales</taxon>
        <taxon>Candidatus Polarisedimenticolaceae</taxon>
        <taxon>Candidatus Polarisedimenticola</taxon>
    </lineage>
</organism>
<gene>
    <name evidence="1" type="ORF">IFK94_15215</name>
</gene>
<protein>
    <submittedName>
        <fullName evidence="1">Uncharacterized protein</fullName>
    </submittedName>
</protein>
<dbReference type="AlphaFoldDB" id="A0A8J6Y8Y2"/>
<proteinExistence type="predicted"/>
<sequence>MAGGAAAAAAIANAVKASGSIVRVETSDFLRILEKQDDPLVVISAEWMFGQSYKYLTSYKGLTFFAKSSEPIHISSRCEIIECKKIWIPG</sequence>
<name>A0A8J6Y8Y2_9BACT</name>